<keyword evidence="9 12" id="KW-1133">Transmembrane helix</keyword>
<evidence type="ECO:0000256" key="4">
    <source>
        <dbReference type="ARBA" id="ARBA00022475"/>
    </source>
</evidence>
<reference evidence="14 15" key="1">
    <citation type="submission" date="2013-09" db="EMBL/GenBank/DDBJ databases">
        <title>Biodegradation of hydrocarbons in the deep terrestrial subsurface : characterization of a microbial consortium composed of two Desulfotomaculum species originating from a deep geological formation.</title>
        <authorList>
            <person name="Aullo T."/>
            <person name="Berlendis S."/>
            <person name="Lascourreges J.-F."/>
            <person name="Dessort D."/>
            <person name="Saint-Laurent S."/>
            <person name="Schraauwers B."/>
            <person name="Mas J."/>
            <person name="Magot M."/>
            <person name="Ranchou-Peyruse A."/>
        </authorList>
    </citation>
    <scope>NUCLEOTIDE SEQUENCE [LARGE SCALE GENOMIC DNA]</scope>
    <source>
        <strain evidence="14 15">Bs107</strain>
    </source>
</reference>
<evidence type="ECO:0000256" key="3">
    <source>
        <dbReference type="ARBA" id="ARBA00022448"/>
    </source>
</evidence>
<dbReference type="OrthoDB" id="257690at2"/>
<name>A0A2C6MBT2_9FIRM</name>
<dbReference type="InterPro" id="IPR016174">
    <property type="entry name" value="Di-haem_cyt_TM"/>
</dbReference>
<evidence type="ECO:0000256" key="5">
    <source>
        <dbReference type="ARBA" id="ARBA00022617"/>
    </source>
</evidence>
<feature type="domain" description="Cytochrome b561 bacterial/Ni-hydrogenase" evidence="13">
    <location>
        <begin position="14"/>
        <end position="196"/>
    </location>
</feature>
<evidence type="ECO:0000313" key="14">
    <source>
        <dbReference type="EMBL" id="PHJ36723.1"/>
    </source>
</evidence>
<dbReference type="GO" id="GO:0005886">
    <property type="term" value="C:plasma membrane"/>
    <property type="evidence" value="ECO:0007669"/>
    <property type="project" value="UniProtKB-SubCell"/>
</dbReference>
<dbReference type="AlphaFoldDB" id="A0A2C6MBT2"/>
<keyword evidence="8" id="KW-0249">Electron transport</keyword>
<keyword evidence="10" id="KW-0408">Iron</keyword>
<keyword evidence="11 12" id="KW-0472">Membrane</keyword>
<evidence type="ECO:0000313" key="15">
    <source>
        <dbReference type="Proteomes" id="UP000222564"/>
    </source>
</evidence>
<dbReference type="InterPro" id="IPR051542">
    <property type="entry name" value="Hydrogenase_cytochrome"/>
</dbReference>
<evidence type="ECO:0000256" key="12">
    <source>
        <dbReference type="SAM" id="Phobius"/>
    </source>
</evidence>
<feature type="transmembrane region" description="Helical" evidence="12">
    <location>
        <begin position="122"/>
        <end position="143"/>
    </location>
</feature>
<sequence>MNVSHETSYQKTPRHSLPVRLLHWCYAPAVLAGIWSGLYINNPSRSLGFKSMDQAKRTHFIAQYILLSSFLARVYYGSVTKNYRQIIPDRKALKGMPKFMKYELFLTKRKPEFPKYNPAQKVLFTGLTLLIPLQILTGFGLYASKTFQKTVNMAGGLNPLRKMHYLLSLSISSLAAGHIYFALTDSLRKLKSIFTGYK</sequence>
<dbReference type="InterPro" id="IPR011577">
    <property type="entry name" value="Cyt_b561_bac/Ni-Hgenase"/>
</dbReference>
<dbReference type="Proteomes" id="UP000222564">
    <property type="component" value="Unassembled WGS sequence"/>
</dbReference>
<protein>
    <submittedName>
        <fullName evidence="14">Cytochrome B561</fullName>
    </submittedName>
</protein>
<dbReference type="PANTHER" id="PTHR30485">
    <property type="entry name" value="NI/FE-HYDROGENASE 1 B-TYPE CYTOCHROME SUBUNIT"/>
    <property type="match status" value="1"/>
</dbReference>
<feature type="transmembrane region" description="Helical" evidence="12">
    <location>
        <begin position="163"/>
        <end position="183"/>
    </location>
</feature>
<dbReference type="Pfam" id="PF01292">
    <property type="entry name" value="Ni_hydr_CYTB"/>
    <property type="match status" value="1"/>
</dbReference>
<evidence type="ECO:0000256" key="8">
    <source>
        <dbReference type="ARBA" id="ARBA00022982"/>
    </source>
</evidence>
<keyword evidence="4" id="KW-1003">Cell membrane</keyword>
<comment type="caution">
    <text evidence="14">The sequence shown here is derived from an EMBL/GenBank/DDBJ whole genome shotgun (WGS) entry which is preliminary data.</text>
</comment>
<proteinExistence type="inferred from homology"/>
<evidence type="ECO:0000256" key="2">
    <source>
        <dbReference type="ARBA" id="ARBA00008622"/>
    </source>
</evidence>
<keyword evidence="5" id="KW-0349">Heme</keyword>
<evidence type="ECO:0000256" key="6">
    <source>
        <dbReference type="ARBA" id="ARBA00022692"/>
    </source>
</evidence>
<keyword evidence="6 12" id="KW-0812">Transmembrane</keyword>
<gene>
    <name evidence="14" type="ORF">P378_20660</name>
</gene>
<comment type="subcellular location">
    <subcellularLocation>
        <location evidence="1">Cell membrane</location>
        <topology evidence="1">Multi-pass membrane protein</topology>
    </subcellularLocation>
</comment>
<evidence type="ECO:0000259" key="13">
    <source>
        <dbReference type="Pfam" id="PF01292"/>
    </source>
</evidence>
<dbReference type="Gene3D" id="1.20.950.20">
    <property type="entry name" value="Transmembrane di-heme cytochromes, Chain C"/>
    <property type="match status" value="1"/>
</dbReference>
<evidence type="ECO:0000256" key="9">
    <source>
        <dbReference type="ARBA" id="ARBA00022989"/>
    </source>
</evidence>
<keyword evidence="7" id="KW-0479">Metal-binding</keyword>
<dbReference type="GO" id="GO:0009055">
    <property type="term" value="F:electron transfer activity"/>
    <property type="evidence" value="ECO:0007669"/>
    <property type="project" value="InterPro"/>
</dbReference>
<dbReference type="GO" id="GO:0005506">
    <property type="term" value="F:iron ion binding"/>
    <property type="evidence" value="ECO:0007669"/>
    <property type="project" value="InterPro"/>
</dbReference>
<dbReference type="PRINTS" id="PR00161">
    <property type="entry name" value="NIHGNASECYTB"/>
</dbReference>
<feature type="transmembrane region" description="Helical" evidence="12">
    <location>
        <begin position="60"/>
        <end position="76"/>
    </location>
</feature>
<keyword evidence="3" id="KW-0813">Transport</keyword>
<dbReference type="EMBL" id="AWQQ01000156">
    <property type="protein sequence ID" value="PHJ36723.1"/>
    <property type="molecule type" value="Genomic_DNA"/>
</dbReference>
<keyword evidence="15" id="KW-1185">Reference proteome</keyword>
<dbReference type="GO" id="GO:0022904">
    <property type="term" value="P:respiratory electron transport chain"/>
    <property type="evidence" value="ECO:0007669"/>
    <property type="project" value="InterPro"/>
</dbReference>
<evidence type="ECO:0000256" key="1">
    <source>
        <dbReference type="ARBA" id="ARBA00004651"/>
    </source>
</evidence>
<dbReference type="RefSeq" id="WP_099084234.1">
    <property type="nucleotide sequence ID" value="NZ_AWQQ01000156.1"/>
</dbReference>
<dbReference type="InterPro" id="IPR000516">
    <property type="entry name" value="Ni-dep_Hydgase_cyt-B"/>
</dbReference>
<evidence type="ECO:0000256" key="10">
    <source>
        <dbReference type="ARBA" id="ARBA00023004"/>
    </source>
</evidence>
<dbReference type="GO" id="GO:0020037">
    <property type="term" value="F:heme binding"/>
    <property type="evidence" value="ECO:0007669"/>
    <property type="project" value="TreeGrafter"/>
</dbReference>
<feature type="transmembrane region" description="Helical" evidence="12">
    <location>
        <begin position="21"/>
        <end position="40"/>
    </location>
</feature>
<dbReference type="PANTHER" id="PTHR30485:SF1">
    <property type="entry name" value="CYTOCHROME YDHU-RELATED"/>
    <property type="match status" value="1"/>
</dbReference>
<dbReference type="SUPFAM" id="SSF81342">
    <property type="entry name" value="Transmembrane di-heme cytochromes"/>
    <property type="match status" value="1"/>
</dbReference>
<accession>A0A2C6MBT2</accession>
<organism evidence="14 15">
    <name type="scientific">Desulforamulus profundi</name>
    <dbReference type="NCBI Taxonomy" id="1383067"/>
    <lineage>
        <taxon>Bacteria</taxon>
        <taxon>Bacillati</taxon>
        <taxon>Bacillota</taxon>
        <taxon>Clostridia</taxon>
        <taxon>Eubacteriales</taxon>
        <taxon>Peptococcaceae</taxon>
        <taxon>Desulforamulus</taxon>
    </lineage>
</organism>
<evidence type="ECO:0000256" key="11">
    <source>
        <dbReference type="ARBA" id="ARBA00023136"/>
    </source>
</evidence>
<evidence type="ECO:0000256" key="7">
    <source>
        <dbReference type="ARBA" id="ARBA00022723"/>
    </source>
</evidence>
<comment type="similarity">
    <text evidence="2">Belongs to the HupC/HyaC/HydC family.</text>
</comment>